<evidence type="ECO:0000313" key="3">
    <source>
        <dbReference type="Proteomes" id="UP000268192"/>
    </source>
</evidence>
<accession>A0A3S9B1J9</accession>
<evidence type="ECO:0008006" key="4">
    <source>
        <dbReference type="Google" id="ProtNLM"/>
    </source>
</evidence>
<dbReference type="KEGG" id="abaw:D5400_05545"/>
<evidence type="ECO:0000313" key="2">
    <source>
        <dbReference type="EMBL" id="AZN70808.1"/>
    </source>
</evidence>
<protein>
    <recommendedName>
        <fullName evidence="4">DUF1475 domain-containing protein</fullName>
    </recommendedName>
</protein>
<dbReference type="OrthoDB" id="8116201at2"/>
<gene>
    <name evidence="2" type="ORF">D5400_05545</name>
</gene>
<reference evidence="2 3" key="1">
    <citation type="submission" date="2018-09" db="EMBL/GenBank/DDBJ databases">
        <title>Marinorhizobium profundi gen. nov., sp. nov., isolated from a deep-sea sediment sample from the New Britain Trench and proposal of Marinorhizobiaceae fam. nov. in the order Rhizobiales of the class Alphaproteobacteria.</title>
        <authorList>
            <person name="Cao J."/>
        </authorList>
    </citation>
    <scope>NUCLEOTIDE SEQUENCE [LARGE SCALE GENOMIC DNA]</scope>
    <source>
        <strain evidence="2 3">WS11</strain>
    </source>
</reference>
<proteinExistence type="predicted"/>
<feature type="transmembrane region" description="Helical" evidence="1">
    <location>
        <begin position="40"/>
        <end position="61"/>
    </location>
</feature>
<dbReference type="EMBL" id="CP032509">
    <property type="protein sequence ID" value="AZN70808.1"/>
    <property type="molecule type" value="Genomic_DNA"/>
</dbReference>
<keyword evidence="1" id="KW-1133">Transmembrane helix</keyword>
<keyword evidence="1" id="KW-0812">Transmembrane</keyword>
<dbReference type="Proteomes" id="UP000268192">
    <property type="component" value="Chromosome"/>
</dbReference>
<organism evidence="2 3">
    <name type="scientific">Georhizobium profundi</name>
    <dbReference type="NCBI Taxonomy" id="2341112"/>
    <lineage>
        <taxon>Bacteria</taxon>
        <taxon>Pseudomonadati</taxon>
        <taxon>Pseudomonadota</taxon>
        <taxon>Alphaproteobacteria</taxon>
        <taxon>Hyphomicrobiales</taxon>
        <taxon>Rhizobiaceae</taxon>
        <taxon>Georhizobium</taxon>
    </lineage>
</organism>
<keyword evidence="3" id="KW-1185">Reference proteome</keyword>
<evidence type="ECO:0000256" key="1">
    <source>
        <dbReference type="SAM" id="Phobius"/>
    </source>
</evidence>
<dbReference type="AlphaFoldDB" id="A0A3S9B1J9"/>
<name>A0A3S9B1J9_9HYPH</name>
<sequence>MQLRIIIGLFGLAFGLLIVWASLTGDFWATGSFLTSDPWGIVSLVDLYLGLFLFVVIIALVERRPLAVLLWCLPLPFLGNLWTALWFVVRWHKIRDWAGHAVASVRGQEQKAL</sequence>
<keyword evidence="1" id="KW-0472">Membrane</keyword>
<feature type="transmembrane region" description="Helical" evidence="1">
    <location>
        <begin position="68"/>
        <end position="89"/>
    </location>
</feature>